<evidence type="ECO:0000313" key="3">
    <source>
        <dbReference type="Proteomes" id="UP000201728"/>
    </source>
</evidence>
<keyword evidence="1" id="KW-0472">Membrane</keyword>
<dbReference type="OrthoDB" id="5653950at2"/>
<protein>
    <recommendedName>
        <fullName evidence="4">Bacterial type II secretion system protein I/J</fullName>
    </recommendedName>
</protein>
<evidence type="ECO:0000256" key="1">
    <source>
        <dbReference type="SAM" id="Phobius"/>
    </source>
</evidence>
<accession>A0A222P403</accession>
<proteinExistence type="predicted"/>
<sequence>MENSQGFSLTELLIALVLVTTISLTLLQQNEQMSQWLRYVLQRSLAVRLVDNNTERILAGLPLTTLSQPFKLQQIALPQGKILRLTWGFKLLDKNCCQLERKLFAHE</sequence>
<keyword evidence="3" id="KW-1185">Reference proteome</keyword>
<dbReference type="EMBL" id="CP016397">
    <property type="protein sequence ID" value="ASQ46563.1"/>
    <property type="molecule type" value="Genomic_DNA"/>
</dbReference>
<keyword evidence="1" id="KW-0812">Transmembrane</keyword>
<evidence type="ECO:0000313" key="2">
    <source>
        <dbReference type="EMBL" id="ASQ46563.1"/>
    </source>
</evidence>
<reference evidence="3" key="1">
    <citation type="submission" date="2016-07" db="EMBL/GenBank/DDBJ databases">
        <authorList>
            <person name="Florea S."/>
            <person name="Webb J.S."/>
            <person name="Jaromczyk J."/>
            <person name="Schardl C.L."/>
        </authorList>
    </citation>
    <scope>NUCLEOTIDE SEQUENCE [LARGE SCALE GENOMIC DNA]</scope>
    <source>
        <strain evidence="3">CDC-D5610</strain>
    </source>
</reference>
<organism evidence="2 3">
    <name type="scientific">Legionella clemsonensis</name>
    <dbReference type="NCBI Taxonomy" id="1867846"/>
    <lineage>
        <taxon>Bacteria</taxon>
        <taxon>Pseudomonadati</taxon>
        <taxon>Pseudomonadota</taxon>
        <taxon>Gammaproteobacteria</taxon>
        <taxon>Legionellales</taxon>
        <taxon>Legionellaceae</taxon>
        <taxon>Legionella</taxon>
    </lineage>
</organism>
<evidence type="ECO:0008006" key="4">
    <source>
        <dbReference type="Google" id="ProtNLM"/>
    </source>
</evidence>
<dbReference type="KEGG" id="lcd:clem_10070"/>
<dbReference type="AlphaFoldDB" id="A0A222P403"/>
<feature type="transmembrane region" description="Helical" evidence="1">
    <location>
        <begin position="6"/>
        <end position="27"/>
    </location>
</feature>
<dbReference type="Pfam" id="PF07963">
    <property type="entry name" value="N_methyl"/>
    <property type="match status" value="1"/>
</dbReference>
<name>A0A222P403_9GAMM</name>
<dbReference type="Proteomes" id="UP000201728">
    <property type="component" value="Chromosome"/>
</dbReference>
<keyword evidence="1" id="KW-1133">Transmembrane helix</keyword>
<dbReference type="InterPro" id="IPR012902">
    <property type="entry name" value="N_methyl_site"/>
</dbReference>
<gene>
    <name evidence="2" type="ORF">clem_10070</name>
</gene>
<dbReference type="RefSeq" id="WP_094091405.1">
    <property type="nucleotide sequence ID" value="NZ_CP016397.1"/>
</dbReference>
<dbReference type="NCBIfam" id="TIGR02532">
    <property type="entry name" value="IV_pilin_GFxxxE"/>
    <property type="match status" value="1"/>
</dbReference>